<dbReference type="GO" id="GO:0046872">
    <property type="term" value="F:metal ion binding"/>
    <property type="evidence" value="ECO:0007669"/>
    <property type="project" value="UniProtKB-KW"/>
</dbReference>
<dbReference type="AlphaFoldDB" id="R7UYG1"/>
<reference evidence="8 10" key="2">
    <citation type="journal article" date="2013" name="Nature">
        <title>Insights into bilaterian evolution from three spiralian genomes.</title>
        <authorList>
            <person name="Simakov O."/>
            <person name="Marletaz F."/>
            <person name="Cho S.J."/>
            <person name="Edsinger-Gonzales E."/>
            <person name="Havlak P."/>
            <person name="Hellsten U."/>
            <person name="Kuo D.H."/>
            <person name="Larsson T."/>
            <person name="Lv J."/>
            <person name="Arendt D."/>
            <person name="Savage R."/>
            <person name="Osoegawa K."/>
            <person name="de Jong P."/>
            <person name="Grimwood J."/>
            <person name="Chapman J.A."/>
            <person name="Shapiro H."/>
            <person name="Aerts A."/>
            <person name="Otillar R.P."/>
            <person name="Terry A.Y."/>
            <person name="Boore J.L."/>
            <person name="Grigoriev I.V."/>
            <person name="Lindberg D.R."/>
            <person name="Seaver E.C."/>
            <person name="Weisblat D.A."/>
            <person name="Putnam N.H."/>
            <person name="Rokhsar D.S."/>
        </authorList>
    </citation>
    <scope>NUCLEOTIDE SEQUENCE</scope>
    <source>
        <strain evidence="8 10">I ESC-2004</strain>
    </source>
</reference>
<dbReference type="OrthoDB" id="5855668at2759"/>
<dbReference type="PANTHER" id="PTHR10857">
    <property type="entry name" value="COPINE"/>
    <property type="match status" value="1"/>
</dbReference>
<dbReference type="CDD" id="cd01459">
    <property type="entry name" value="vWA_copine_like"/>
    <property type="match status" value="1"/>
</dbReference>
<evidence type="ECO:0000256" key="1">
    <source>
        <dbReference type="ARBA" id="ARBA00009048"/>
    </source>
</evidence>
<dbReference type="InterPro" id="IPR045052">
    <property type="entry name" value="Copine"/>
</dbReference>
<dbReference type="InterPro" id="IPR036465">
    <property type="entry name" value="vWFA_dom_sf"/>
</dbReference>
<dbReference type="SMART" id="SM00327">
    <property type="entry name" value="VWA"/>
    <property type="match status" value="1"/>
</dbReference>
<dbReference type="InterPro" id="IPR002035">
    <property type="entry name" value="VWF_A"/>
</dbReference>
<protein>
    <recommendedName>
        <fullName evidence="11">C2 domain-containing protein</fullName>
    </recommendedName>
</protein>
<sequence>MAQYVTTAGAAAIPATKVEISVSCRKLQDKDTFSKSDPMCVLYTKPSPKSNFLEYGRTEMIKDSLNPDFVKKFIMDYYFEESQKLRFEMRVISTDYDVDSPSSKLDKHDFLGCLECTLGQIVGSPSNRLDKPLQGSGGKKGTITVRAEEISSCKDVITLHFKATKLDKKDLFGKSDPFLVFSRSNEDGSYTVVHRTEVIKNTLNPTWKPFTVKVRSLCNGDLDRSIQIECYDWDSDGSSHDLIGIFSTTVRELSKGPCPSTEYEVIHPKKKAKKKNYKHSGTVYLMSSKIEKEHSFLDFIQGGMQLNFTVAIDFTASNGDPRTSTSLHYINPYQPTQYAVALQAVGNIIQDYDSDKMFPALGFGAKLPNGQVSHEFPLNGNPQNPFCSGIAGVLDSYQRTIQAVQLYGPTNFSPVINHVARFGQANQDGSNYFVLLILTDGVITDFPQTKDAIVQASSLPVSIIIVGVGNADFDAMEELDADNHRLMSHGKAAERDIVQFVPFREFLGRHGNDLAASEAHLAKEVLAEIPDQIVGYMKKRGILPKPPPPAYDPQTAGQAPSAPPPPQGPMW</sequence>
<dbReference type="SUPFAM" id="SSF53300">
    <property type="entry name" value="vWA-like"/>
    <property type="match status" value="1"/>
</dbReference>
<keyword evidence="2" id="KW-0479">Metal-binding</keyword>
<evidence type="ECO:0000256" key="3">
    <source>
        <dbReference type="ARBA" id="ARBA00022737"/>
    </source>
</evidence>
<dbReference type="FunFam" id="2.60.40.150:FF:000013">
    <property type="entry name" value="copine-9 isoform X1"/>
    <property type="match status" value="1"/>
</dbReference>
<dbReference type="EnsemblMetazoa" id="CapteT227478">
    <property type="protein sequence ID" value="CapteP227478"/>
    <property type="gene ID" value="CapteG227478"/>
</dbReference>
<evidence type="ECO:0000256" key="5">
    <source>
        <dbReference type="SAM" id="MobiDB-lite"/>
    </source>
</evidence>
<dbReference type="Pfam" id="PF00168">
    <property type="entry name" value="C2"/>
    <property type="match status" value="2"/>
</dbReference>
<dbReference type="CDD" id="cd04048">
    <property type="entry name" value="C2A_Copine"/>
    <property type="match status" value="1"/>
</dbReference>
<evidence type="ECO:0000313" key="10">
    <source>
        <dbReference type="Proteomes" id="UP000014760"/>
    </source>
</evidence>
<evidence type="ECO:0000259" key="7">
    <source>
        <dbReference type="PROSITE" id="PS50234"/>
    </source>
</evidence>
<dbReference type="Pfam" id="PF07002">
    <property type="entry name" value="Copine"/>
    <property type="match status" value="1"/>
</dbReference>
<dbReference type="InterPro" id="IPR010734">
    <property type="entry name" value="Copine_C"/>
</dbReference>
<dbReference type="PANTHER" id="PTHR10857:SF106">
    <property type="entry name" value="C2 DOMAIN-CONTAINING PROTEIN"/>
    <property type="match status" value="1"/>
</dbReference>
<dbReference type="FunFam" id="2.60.40.150:FF:000099">
    <property type="entry name" value="Copine 3"/>
    <property type="match status" value="1"/>
</dbReference>
<accession>R7UYG1</accession>
<proteinExistence type="inferred from homology"/>
<dbReference type="PROSITE" id="PS50004">
    <property type="entry name" value="C2"/>
    <property type="match status" value="2"/>
</dbReference>
<keyword evidence="4" id="KW-0106">Calcium</keyword>
<dbReference type="EMBL" id="AMQN01005692">
    <property type="status" value="NOT_ANNOTATED_CDS"/>
    <property type="molecule type" value="Genomic_DNA"/>
</dbReference>
<dbReference type="STRING" id="283909.R7UYG1"/>
<dbReference type="SMART" id="SM00239">
    <property type="entry name" value="C2"/>
    <property type="match status" value="2"/>
</dbReference>
<dbReference type="InterPro" id="IPR037768">
    <property type="entry name" value="C2B_Copine"/>
</dbReference>
<dbReference type="CDD" id="cd04047">
    <property type="entry name" value="C2B_Copine"/>
    <property type="match status" value="1"/>
</dbReference>
<organism evidence="8">
    <name type="scientific">Capitella teleta</name>
    <name type="common">Polychaete worm</name>
    <dbReference type="NCBI Taxonomy" id="283909"/>
    <lineage>
        <taxon>Eukaryota</taxon>
        <taxon>Metazoa</taxon>
        <taxon>Spiralia</taxon>
        <taxon>Lophotrochozoa</taxon>
        <taxon>Annelida</taxon>
        <taxon>Polychaeta</taxon>
        <taxon>Sedentaria</taxon>
        <taxon>Scolecida</taxon>
        <taxon>Capitellidae</taxon>
        <taxon>Capitella</taxon>
    </lineage>
</organism>
<feature type="domain" description="VWFA" evidence="7">
    <location>
        <begin position="307"/>
        <end position="480"/>
    </location>
</feature>
<gene>
    <name evidence="8" type="ORF">CAPTEDRAFT_227478</name>
</gene>
<evidence type="ECO:0000313" key="8">
    <source>
        <dbReference type="EMBL" id="ELU11603.1"/>
    </source>
</evidence>
<evidence type="ECO:0008006" key="11">
    <source>
        <dbReference type="Google" id="ProtNLM"/>
    </source>
</evidence>
<reference evidence="10" key="1">
    <citation type="submission" date="2012-12" db="EMBL/GenBank/DDBJ databases">
        <authorList>
            <person name="Hellsten U."/>
            <person name="Grimwood J."/>
            <person name="Chapman J.A."/>
            <person name="Shapiro H."/>
            <person name="Aerts A."/>
            <person name="Otillar R.P."/>
            <person name="Terry A.Y."/>
            <person name="Boore J.L."/>
            <person name="Simakov O."/>
            <person name="Marletaz F."/>
            <person name="Cho S.-J."/>
            <person name="Edsinger-Gonzales E."/>
            <person name="Havlak P."/>
            <person name="Kuo D.-H."/>
            <person name="Larsson T."/>
            <person name="Lv J."/>
            <person name="Arendt D."/>
            <person name="Savage R."/>
            <person name="Osoegawa K."/>
            <person name="de Jong P."/>
            <person name="Lindberg D.R."/>
            <person name="Seaver E.C."/>
            <person name="Weisblat D.A."/>
            <person name="Putnam N.H."/>
            <person name="Grigoriev I.V."/>
            <person name="Rokhsar D.S."/>
        </authorList>
    </citation>
    <scope>NUCLEOTIDE SEQUENCE</scope>
    <source>
        <strain evidence="10">I ESC-2004</strain>
    </source>
</reference>
<evidence type="ECO:0000256" key="2">
    <source>
        <dbReference type="ARBA" id="ARBA00022723"/>
    </source>
</evidence>
<evidence type="ECO:0000259" key="6">
    <source>
        <dbReference type="PROSITE" id="PS50004"/>
    </source>
</evidence>
<evidence type="ECO:0000313" key="9">
    <source>
        <dbReference type="EnsemblMetazoa" id="CapteP227478"/>
    </source>
</evidence>
<dbReference type="EMBL" id="KB296584">
    <property type="protein sequence ID" value="ELU11603.1"/>
    <property type="molecule type" value="Genomic_DNA"/>
</dbReference>
<feature type="compositionally biased region" description="Pro residues" evidence="5">
    <location>
        <begin position="561"/>
        <end position="571"/>
    </location>
</feature>
<reference evidence="9" key="3">
    <citation type="submission" date="2015-06" db="UniProtKB">
        <authorList>
            <consortium name="EnsemblMetazoa"/>
        </authorList>
    </citation>
    <scope>IDENTIFICATION</scope>
</reference>
<feature type="domain" description="C2" evidence="6">
    <location>
        <begin position="1"/>
        <end position="133"/>
    </location>
</feature>
<dbReference type="Gene3D" id="3.40.50.410">
    <property type="entry name" value="von Willebrand factor, type A domain"/>
    <property type="match status" value="1"/>
</dbReference>
<dbReference type="InterPro" id="IPR035892">
    <property type="entry name" value="C2_domain_sf"/>
</dbReference>
<feature type="region of interest" description="Disordered" evidence="5">
    <location>
        <begin position="544"/>
        <end position="571"/>
    </location>
</feature>
<dbReference type="Gene3D" id="2.60.40.150">
    <property type="entry name" value="C2 domain"/>
    <property type="match status" value="2"/>
</dbReference>
<dbReference type="SUPFAM" id="SSF49562">
    <property type="entry name" value="C2 domain (Calcium/lipid-binding domain, CaLB)"/>
    <property type="match status" value="2"/>
</dbReference>
<dbReference type="GO" id="GO:0071277">
    <property type="term" value="P:cellular response to calcium ion"/>
    <property type="evidence" value="ECO:0007669"/>
    <property type="project" value="TreeGrafter"/>
</dbReference>
<dbReference type="PROSITE" id="PS50234">
    <property type="entry name" value="VWFA"/>
    <property type="match status" value="1"/>
</dbReference>
<evidence type="ECO:0000256" key="4">
    <source>
        <dbReference type="ARBA" id="ARBA00022837"/>
    </source>
</evidence>
<feature type="domain" description="C2" evidence="6">
    <location>
        <begin position="139"/>
        <end position="263"/>
    </location>
</feature>
<keyword evidence="10" id="KW-1185">Reference proteome</keyword>
<comment type="similarity">
    <text evidence="1">Belongs to the copine family.</text>
</comment>
<dbReference type="GO" id="GO:0005886">
    <property type="term" value="C:plasma membrane"/>
    <property type="evidence" value="ECO:0007669"/>
    <property type="project" value="TreeGrafter"/>
</dbReference>
<name>R7UYG1_CAPTE</name>
<dbReference type="OMA" id="DMHATIR"/>
<dbReference type="HOGENOM" id="CLU_020452_3_2_1"/>
<keyword evidence="3" id="KW-0677">Repeat</keyword>
<dbReference type="Proteomes" id="UP000014760">
    <property type="component" value="Unassembled WGS sequence"/>
</dbReference>
<dbReference type="InterPro" id="IPR000008">
    <property type="entry name" value="C2_dom"/>
</dbReference>
<dbReference type="GO" id="GO:0005544">
    <property type="term" value="F:calcium-dependent phospholipid binding"/>
    <property type="evidence" value="ECO:0007669"/>
    <property type="project" value="InterPro"/>
</dbReference>